<dbReference type="InterPro" id="IPR033196">
    <property type="entry name" value="Rrp43"/>
</dbReference>
<evidence type="ECO:0000256" key="1">
    <source>
        <dbReference type="ARBA" id="ARBA00004496"/>
    </source>
</evidence>
<comment type="similarity">
    <text evidence="3">Belongs to the RNase PH family.</text>
</comment>
<dbReference type="Gene3D" id="3.30.230.70">
    <property type="entry name" value="GHMP Kinase, N-terminal domain"/>
    <property type="match status" value="1"/>
</dbReference>
<comment type="caution">
    <text evidence="12">The sequence shown here is derived from an EMBL/GenBank/DDBJ whole genome shotgun (WGS) entry which is preliminary data.</text>
</comment>
<dbReference type="InterPro" id="IPR027408">
    <property type="entry name" value="PNPase/RNase_PH_dom_sf"/>
</dbReference>
<dbReference type="GO" id="GO:0034473">
    <property type="term" value="P:U1 snRNA 3'-end processing"/>
    <property type="evidence" value="ECO:0007669"/>
    <property type="project" value="TreeGrafter"/>
</dbReference>
<dbReference type="InterPro" id="IPR015847">
    <property type="entry name" value="ExoRNase_PH_dom2"/>
</dbReference>
<dbReference type="GO" id="GO:0071028">
    <property type="term" value="P:nuclear mRNA surveillance"/>
    <property type="evidence" value="ECO:0007669"/>
    <property type="project" value="TreeGrafter"/>
</dbReference>
<evidence type="ECO:0000256" key="3">
    <source>
        <dbReference type="ARBA" id="ARBA00006678"/>
    </source>
</evidence>
<evidence type="ECO:0000256" key="6">
    <source>
        <dbReference type="ARBA" id="ARBA00022835"/>
    </source>
</evidence>
<dbReference type="AlphaFoldDB" id="A0AAN9TTQ9"/>
<evidence type="ECO:0000313" key="12">
    <source>
        <dbReference type="EMBL" id="KAK7604905.1"/>
    </source>
</evidence>
<protein>
    <recommendedName>
        <fullName evidence="9">Ribosomal RNA-processing protein 43</fullName>
    </recommendedName>
</protein>
<dbReference type="InterPro" id="IPR020568">
    <property type="entry name" value="Ribosomal_Su5_D2-typ_SF"/>
</dbReference>
<evidence type="ECO:0000313" key="13">
    <source>
        <dbReference type="Proteomes" id="UP001367676"/>
    </source>
</evidence>
<evidence type="ECO:0000256" key="2">
    <source>
        <dbReference type="ARBA" id="ARBA00004604"/>
    </source>
</evidence>
<comment type="subcellular location">
    <subcellularLocation>
        <location evidence="1">Cytoplasm</location>
    </subcellularLocation>
    <subcellularLocation>
        <location evidence="2">Nucleus</location>
        <location evidence="2">Nucleolus</location>
    </subcellularLocation>
</comment>
<keyword evidence="7" id="KW-0694">RNA-binding</keyword>
<dbReference type="PANTHER" id="PTHR11097:SF9">
    <property type="entry name" value="EXOSOME COMPLEX COMPONENT RRP43"/>
    <property type="match status" value="1"/>
</dbReference>
<dbReference type="SUPFAM" id="SSF55666">
    <property type="entry name" value="Ribonuclease PH domain 2-like"/>
    <property type="match status" value="1"/>
</dbReference>
<evidence type="ECO:0000259" key="10">
    <source>
        <dbReference type="Pfam" id="PF01138"/>
    </source>
</evidence>
<keyword evidence="8" id="KW-0539">Nucleus</keyword>
<dbReference type="GO" id="GO:0035925">
    <property type="term" value="F:mRNA 3'-UTR AU-rich region binding"/>
    <property type="evidence" value="ECO:0007669"/>
    <property type="project" value="TreeGrafter"/>
</dbReference>
<feature type="domain" description="Exoribonuclease phosphorolytic" evidence="10">
    <location>
        <begin position="31"/>
        <end position="159"/>
    </location>
</feature>
<dbReference type="GO" id="GO:0005730">
    <property type="term" value="C:nucleolus"/>
    <property type="evidence" value="ECO:0007669"/>
    <property type="project" value="UniProtKB-SubCell"/>
</dbReference>
<name>A0AAN9TTQ9_9HEMI</name>
<evidence type="ECO:0000256" key="5">
    <source>
        <dbReference type="ARBA" id="ARBA00022552"/>
    </source>
</evidence>
<dbReference type="GO" id="GO:0071038">
    <property type="term" value="P:TRAMP-dependent tRNA surveillance pathway"/>
    <property type="evidence" value="ECO:0007669"/>
    <property type="project" value="TreeGrafter"/>
</dbReference>
<evidence type="ECO:0000256" key="7">
    <source>
        <dbReference type="ARBA" id="ARBA00022884"/>
    </source>
</evidence>
<dbReference type="InterPro" id="IPR050590">
    <property type="entry name" value="Exosome_comp_Rrp42_subfam"/>
</dbReference>
<dbReference type="InterPro" id="IPR001247">
    <property type="entry name" value="ExoRNase_PH_dom1"/>
</dbReference>
<dbReference type="SUPFAM" id="SSF54211">
    <property type="entry name" value="Ribosomal protein S5 domain 2-like"/>
    <property type="match status" value="1"/>
</dbReference>
<organism evidence="12 13">
    <name type="scientific">Parthenolecanium corni</name>
    <dbReference type="NCBI Taxonomy" id="536013"/>
    <lineage>
        <taxon>Eukaryota</taxon>
        <taxon>Metazoa</taxon>
        <taxon>Ecdysozoa</taxon>
        <taxon>Arthropoda</taxon>
        <taxon>Hexapoda</taxon>
        <taxon>Insecta</taxon>
        <taxon>Pterygota</taxon>
        <taxon>Neoptera</taxon>
        <taxon>Paraneoptera</taxon>
        <taxon>Hemiptera</taxon>
        <taxon>Sternorrhyncha</taxon>
        <taxon>Coccoidea</taxon>
        <taxon>Coccidae</taxon>
        <taxon>Parthenolecanium</taxon>
    </lineage>
</organism>
<dbReference type="GO" id="GO:0034475">
    <property type="term" value="P:U4 snRNA 3'-end processing"/>
    <property type="evidence" value="ECO:0007669"/>
    <property type="project" value="TreeGrafter"/>
</dbReference>
<evidence type="ECO:0000256" key="4">
    <source>
        <dbReference type="ARBA" id="ARBA00022490"/>
    </source>
</evidence>
<evidence type="ECO:0000256" key="9">
    <source>
        <dbReference type="ARBA" id="ARBA00030617"/>
    </source>
</evidence>
<sequence>MEHYKSVHPLKYYQDYLAHDIRPDGRGLNKFRNVAINVDSISSANGSTIVRIGNTCVVCGIKGELGPPKAEEPQNGFLIINVDLPPLCSSQFRPGPPSEKAQALTAYINNIAQRSNIIDLKNLCIEADKLVWTVYCDIVCLNYDGSVVDACLASLIGSILSVTLPKVHYNAETSVISVDEDIPIPLTVLCKPIATSFAIFNDDIILADPCGEEESLSNGTVTVIIANDELHSIHKPGGNTLSEQQIQKCTSEAKERTILIYKLIQAAMKQR</sequence>
<dbReference type="GO" id="GO:0000177">
    <property type="term" value="C:cytoplasmic exosome (RNase complex)"/>
    <property type="evidence" value="ECO:0007669"/>
    <property type="project" value="TreeGrafter"/>
</dbReference>
<dbReference type="PANTHER" id="PTHR11097">
    <property type="entry name" value="EXOSOME COMPLEX EXONUCLEASE RIBOSOMAL RNA PROCESSING PROTEIN"/>
    <property type="match status" value="1"/>
</dbReference>
<dbReference type="Pfam" id="PF03725">
    <property type="entry name" value="RNase_PH_C"/>
    <property type="match status" value="1"/>
</dbReference>
<feature type="domain" description="Exoribonuclease phosphorolytic" evidence="11">
    <location>
        <begin position="192"/>
        <end position="255"/>
    </location>
</feature>
<dbReference type="FunFam" id="3.30.230.70:FF:000017">
    <property type="entry name" value="Exosome complex component Rrp42"/>
    <property type="match status" value="1"/>
</dbReference>
<dbReference type="EMBL" id="JBBCAQ010000003">
    <property type="protein sequence ID" value="KAK7604905.1"/>
    <property type="molecule type" value="Genomic_DNA"/>
</dbReference>
<accession>A0AAN9TTQ9</accession>
<reference evidence="12 13" key="1">
    <citation type="submission" date="2024-03" db="EMBL/GenBank/DDBJ databases">
        <title>Adaptation during the transition from Ophiocordyceps entomopathogen to insect associate is accompanied by gene loss and intensified selection.</title>
        <authorList>
            <person name="Ward C.M."/>
            <person name="Onetto C.A."/>
            <person name="Borneman A.R."/>
        </authorList>
    </citation>
    <scope>NUCLEOTIDE SEQUENCE [LARGE SCALE GENOMIC DNA]</scope>
    <source>
        <strain evidence="12">AWRI1</strain>
        <tissue evidence="12">Single Adult Female</tissue>
    </source>
</reference>
<dbReference type="GO" id="GO:0000176">
    <property type="term" value="C:nuclear exosome (RNase complex)"/>
    <property type="evidence" value="ECO:0007669"/>
    <property type="project" value="TreeGrafter"/>
</dbReference>
<dbReference type="InterPro" id="IPR036345">
    <property type="entry name" value="ExoRNase_PH_dom2_sf"/>
</dbReference>
<dbReference type="Proteomes" id="UP001367676">
    <property type="component" value="Unassembled WGS sequence"/>
</dbReference>
<dbReference type="GO" id="GO:0034476">
    <property type="term" value="P:U5 snRNA 3'-end processing"/>
    <property type="evidence" value="ECO:0007669"/>
    <property type="project" value="TreeGrafter"/>
</dbReference>
<dbReference type="Pfam" id="PF01138">
    <property type="entry name" value="RNase_PH"/>
    <property type="match status" value="1"/>
</dbReference>
<evidence type="ECO:0000256" key="8">
    <source>
        <dbReference type="ARBA" id="ARBA00023242"/>
    </source>
</evidence>
<keyword evidence="6" id="KW-0271">Exosome</keyword>
<dbReference type="GO" id="GO:0071035">
    <property type="term" value="P:nuclear polyadenylation-dependent rRNA catabolic process"/>
    <property type="evidence" value="ECO:0007669"/>
    <property type="project" value="TreeGrafter"/>
</dbReference>
<proteinExistence type="inferred from homology"/>
<gene>
    <name evidence="12" type="ORF">V9T40_006091</name>
</gene>
<keyword evidence="4" id="KW-0963">Cytoplasm</keyword>
<evidence type="ECO:0000259" key="11">
    <source>
        <dbReference type="Pfam" id="PF03725"/>
    </source>
</evidence>
<dbReference type="GO" id="GO:0016075">
    <property type="term" value="P:rRNA catabolic process"/>
    <property type="evidence" value="ECO:0007669"/>
    <property type="project" value="TreeGrafter"/>
</dbReference>
<keyword evidence="5" id="KW-0698">rRNA processing</keyword>
<dbReference type="CDD" id="cd11369">
    <property type="entry name" value="RNase_PH_RRP43"/>
    <property type="match status" value="1"/>
</dbReference>
<dbReference type="GO" id="GO:0000467">
    <property type="term" value="P:exonucleolytic trimming to generate mature 3'-end of 5.8S rRNA from tricistronic rRNA transcript (SSU-rRNA, 5.8S rRNA, LSU-rRNA)"/>
    <property type="evidence" value="ECO:0007669"/>
    <property type="project" value="TreeGrafter"/>
</dbReference>
<keyword evidence="13" id="KW-1185">Reference proteome</keyword>